<dbReference type="InParanoid" id="A0A1V9Y1T1"/>
<dbReference type="EMBL" id="MNPL01000837">
    <property type="protein sequence ID" value="OQR79661.1"/>
    <property type="molecule type" value="Genomic_DNA"/>
</dbReference>
<organism evidence="1 2">
    <name type="scientific">Tropilaelaps mercedesae</name>
    <dbReference type="NCBI Taxonomy" id="418985"/>
    <lineage>
        <taxon>Eukaryota</taxon>
        <taxon>Metazoa</taxon>
        <taxon>Ecdysozoa</taxon>
        <taxon>Arthropoda</taxon>
        <taxon>Chelicerata</taxon>
        <taxon>Arachnida</taxon>
        <taxon>Acari</taxon>
        <taxon>Parasitiformes</taxon>
        <taxon>Mesostigmata</taxon>
        <taxon>Gamasina</taxon>
        <taxon>Dermanyssoidea</taxon>
        <taxon>Laelapidae</taxon>
        <taxon>Tropilaelaps</taxon>
    </lineage>
</organism>
<reference evidence="1 2" key="1">
    <citation type="journal article" date="2017" name="Gigascience">
        <title>Draft genome of the honey bee ectoparasitic mite, Tropilaelaps mercedesae, is shaped by the parasitic life history.</title>
        <authorList>
            <person name="Dong X."/>
            <person name="Armstrong S.D."/>
            <person name="Xia D."/>
            <person name="Makepeace B.L."/>
            <person name="Darby A.C."/>
            <person name="Kadowaki T."/>
        </authorList>
    </citation>
    <scope>NUCLEOTIDE SEQUENCE [LARGE SCALE GENOMIC DNA]</scope>
    <source>
        <strain evidence="1">Wuxi-XJTLU</strain>
    </source>
</reference>
<proteinExistence type="predicted"/>
<name>A0A1V9Y1T1_9ACAR</name>
<sequence>MDRMSSSWSPSRTNRFKWVVRPRLLVLFMREMEFSLHGVKMGHYWDHQGEYKFKAMLRRLC</sequence>
<dbReference type="AlphaFoldDB" id="A0A1V9Y1T1"/>
<accession>A0A1V9Y1T1</accession>
<dbReference type="Proteomes" id="UP000192247">
    <property type="component" value="Unassembled WGS sequence"/>
</dbReference>
<comment type="caution">
    <text evidence="1">The sequence shown here is derived from an EMBL/GenBank/DDBJ whole genome shotgun (WGS) entry which is preliminary data.</text>
</comment>
<keyword evidence="2" id="KW-1185">Reference proteome</keyword>
<evidence type="ECO:0000313" key="2">
    <source>
        <dbReference type="Proteomes" id="UP000192247"/>
    </source>
</evidence>
<evidence type="ECO:0000313" key="1">
    <source>
        <dbReference type="EMBL" id="OQR79661.1"/>
    </source>
</evidence>
<protein>
    <submittedName>
        <fullName evidence="1">Uncharacterized protein</fullName>
    </submittedName>
</protein>
<gene>
    <name evidence="1" type="ORF">BIW11_02526</name>
</gene>